<dbReference type="PANTHER" id="PTHR34846">
    <property type="entry name" value="4-CARBOXYMUCONOLACTONE DECARBOXYLASE FAMILY PROTEIN (AFU_ORTHOLOGUE AFUA_6G11590)"/>
    <property type="match status" value="1"/>
</dbReference>
<dbReference type="PANTHER" id="PTHR34846:SF10">
    <property type="entry name" value="CYTOPLASMIC PROTEIN"/>
    <property type="match status" value="1"/>
</dbReference>
<dbReference type="Proteomes" id="UP000541636">
    <property type="component" value="Unassembled WGS sequence"/>
</dbReference>
<feature type="domain" description="Carboxymuconolactone decarboxylase-like" evidence="1">
    <location>
        <begin position="21"/>
        <end position="91"/>
    </location>
</feature>
<dbReference type="NCBIfam" id="TIGR00778">
    <property type="entry name" value="ahpD_dom"/>
    <property type="match status" value="1"/>
</dbReference>
<dbReference type="Pfam" id="PF02627">
    <property type="entry name" value="CMD"/>
    <property type="match status" value="1"/>
</dbReference>
<evidence type="ECO:0000313" key="3">
    <source>
        <dbReference type="Proteomes" id="UP000541636"/>
    </source>
</evidence>
<evidence type="ECO:0000313" key="2">
    <source>
        <dbReference type="EMBL" id="NKZ37815.1"/>
    </source>
</evidence>
<dbReference type="SUPFAM" id="SSF69118">
    <property type="entry name" value="AhpD-like"/>
    <property type="match status" value="1"/>
</dbReference>
<dbReference type="Gene3D" id="1.20.1290.10">
    <property type="entry name" value="AhpD-like"/>
    <property type="match status" value="1"/>
</dbReference>
<organism evidence="2 3">
    <name type="scientific">Oleiagrimonas citrea</name>
    <dbReference type="NCBI Taxonomy" id="1665687"/>
    <lineage>
        <taxon>Bacteria</taxon>
        <taxon>Pseudomonadati</taxon>
        <taxon>Pseudomonadota</taxon>
        <taxon>Gammaproteobacteria</taxon>
        <taxon>Lysobacterales</taxon>
        <taxon>Rhodanobacteraceae</taxon>
        <taxon>Oleiagrimonas</taxon>
    </lineage>
</organism>
<comment type="caution">
    <text evidence="2">The sequence shown here is derived from an EMBL/GenBank/DDBJ whole genome shotgun (WGS) entry which is preliminary data.</text>
</comment>
<dbReference type="InterPro" id="IPR029032">
    <property type="entry name" value="AhpD-like"/>
</dbReference>
<keyword evidence="3" id="KW-1185">Reference proteome</keyword>
<gene>
    <name evidence="2" type="ORF">HF690_02480</name>
</gene>
<dbReference type="GO" id="GO:0051920">
    <property type="term" value="F:peroxiredoxin activity"/>
    <property type="evidence" value="ECO:0007669"/>
    <property type="project" value="InterPro"/>
</dbReference>
<dbReference type="InterPro" id="IPR003779">
    <property type="entry name" value="CMD-like"/>
</dbReference>
<name>A0A846ZG20_9GAMM</name>
<reference evidence="2 3" key="1">
    <citation type="journal article" date="2017" name="Int. J. Syst. Evol. Microbiol.">
        <title>Oleiagrimonas citrea sp. nov., a marine bacterium isolated from tidal flat sediment and emended description of the genus Oleiagrimonas Fang et al. 2015 and Oleiagrimonas soli.</title>
        <authorList>
            <person name="Yang S.H."/>
            <person name="Seo H.S."/>
            <person name="Seong C.N."/>
            <person name="Kwon K.K."/>
        </authorList>
    </citation>
    <scope>NUCLEOTIDE SEQUENCE [LARGE SCALE GENOMIC DNA]</scope>
    <source>
        <strain evidence="2 3">MEBiC09124</strain>
    </source>
</reference>
<dbReference type="RefSeq" id="WP_168608321.1">
    <property type="nucleotide sequence ID" value="NZ_JAAZQD010000001.1"/>
</dbReference>
<dbReference type="AlphaFoldDB" id="A0A846ZG20"/>
<sequence>MSRFAIRDHLDALAPLLTLGRNIRTGTLEAPLTELVLARASQINGCAFCLDMHTQDARNAGETEQRLHLLPAWRDTDLYSPRERAALTWCEALTQLGHDAVPDALYETVRAHFDESELVDLTLLITLINSWNRVNIAAATRGGDYRPGMFA</sequence>
<dbReference type="InterPro" id="IPR004675">
    <property type="entry name" value="AhpD_core"/>
</dbReference>
<proteinExistence type="predicted"/>
<protein>
    <submittedName>
        <fullName evidence="2">Carboxymuconolactone decarboxylase family protein</fullName>
    </submittedName>
</protein>
<dbReference type="EMBL" id="JAAZQD010000001">
    <property type="protein sequence ID" value="NKZ37815.1"/>
    <property type="molecule type" value="Genomic_DNA"/>
</dbReference>
<accession>A0A846ZG20</accession>
<evidence type="ECO:0000259" key="1">
    <source>
        <dbReference type="Pfam" id="PF02627"/>
    </source>
</evidence>